<proteinExistence type="predicted"/>
<dbReference type="EnsemblPlants" id="OB12G20500.1">
    <property type="protein sequence ID" value="OB12G20500.1"/>
    <property type="gene ID" value="OB12G20500"/>
</dbReference>
<sequence length="188" mass="20544">MASRRASEARSRSKDSAVLSAPSLARQDATGLGEVGPQHSKRRPNSTGDMGRGYGRSVCPVLRGGILEPAPSAFFSFNSDLRNKRPEEYDIEAPIGNEKEYIEMDLLLGVADLHSEKAVEVAEATMNGFPPAGRSFTCSSSDSEDDSDDSDEDGGDEQNMLPKMKMKQRLKHQKERSPINDSKIIVLN</sequence>
<feature type="compositionally biased region" description="Basic and acidic residues" evidence="1">
    <location>
        <begin position="1"/>
        <end position="15"/>
    </location>
</feature>
<evidence type="ECO:0000256" key="1">
    <source>
        <dbReference type="SAM" id="MobiDB-lite"/>
    </source>
</evidence>
<feature type="compositionally biased region" description="Acidic residues" evidence="1">
    <location>
        <begin position="142"/>
        <end position="156"/>
    </location>
</feature>
<evidence type="ECO:0000313" key="3">
    <source>
        <dbReference type="Proteomes" id="UP000006038"/>
    </source>
</evidence>
<dbReference type="PANTHER" id="PTHR28674:SF1">
    <property type="entry name" value="NOP PROTEIN CHAPERONE 1"/>
    <property type="match status" value="1"/>
</dbReference>
<dbReference type="Pfam" id="PF15370">
    <property type="entry name" value="NOPCHAP1"/>
    <property type="match status" value="1"/>
</dbReference>
<protein>
    <submittedName>
        <fullName evidence="2">Uncharacterized protein</fullName>
    </submittedName>
</protein>
<dbReference type="STRING" id="4533.J3NDJ2"/>
<dbReference type="InterPro" id="IPR027921">
    <property type="entry name" value="NOPCHAP1"/>
</dbReference>
<reference evidence="2" key="1">
    <citation type="journal article" date="2013" name="Nat. Commun.">
        <title>Whole-genome sequencing of Oryza brachyantha reveals mechanisms underlying Oryza genome evolution.</title>
        <authorList>
            <person name="Chen J."/>
            <person name="Huang Q."/>
            <person name="Gao D."/>
            <person name="Wang J."/>
            <person name="Lang Y."/>
            <person name="Liu T."/>
            <person name="Li B."/>
            <person name="Bai Z."/>
            <person name="Luis Goicoechea J."/>
            <person name="Liang C."/>
            <person name="Chen C."/>
            <person name="Zhang W."/>
            <person name="Sun S."/>
            <person name="Liao Y."/>
            <person name="Zhang X."/>
            <person name="Yang L."/>
            <person name="Song C."/>
            <person name="Wang M."/>
            <person name="Shi J."/>
            <person name="Liu G."/>
            <person name="Liu J."/>
            <person name="Zhou H."/>
            <person name="Zhou W."/>
            <person name="Yu Q."/>
            <person name="An N."/>
            <person name="Chen Y."/>
            <person name="Cai Q."/>
            <person name="Wang B."/>
            <person name="Liu B."/>
            <person name="Min J."/>
            <person name="Huang Y."/>
            <person name="Wu H."/>
            <person name="Li Z."/>
            <person name="Zhang Y."/>
            <person name="Yin Y."/>
            <person name="Song W."/>
            <person name="Jiang J."/>
            <person name="Jackson S.A."/>
            <person name="Wing R.A."/>
            <person name="Wang J."/>
            <person name="Chen M."/>
        </authorList>
    </citation>
    <scope>NUCLEOTIDE SEQUENCE [LARGE SCALE GENOMIC DNA]</scope>
    <source>
        <strain evidence="2">cv. IRGC 101232</strain>
    </source>
</reference>
<feature type="compositionally biased region" description="Basic residues" evidence="1">
    <location>
        <begin position="164"/>
        <end position="174"/>
    </location>
</feature>
<dbReference type="Gramene" id="OB12G20500.1">
    <property type="protein sequence ID" value="OB12G20500.1"/>
    <property type="gene ID" value="OB12G20500"/>
</dbReference>
<feature type="region of interest" description="Disordered" evidence="1">
    <location>
        <begin position="1"/>
        <end position="55"/>
    </location>
</feature>
<accession>J3NDJ2</accession>
<evidence type="ECO:0000313" key="2">
    <source>
        <dbReference type="EnsemblPlants" id="OB12G20500.1"/>
    </source>
</evidence>
<keyword evidence="3" id="KW-1185">Reference proteome</keyword>
<dbReference type="AlphaFoldDB" id="J3NDJ2"/>
<organism evidence="2">
    <name type="scientific">Oryza brachyantha</name>
    <name type="common">malo sina</name>
    <dbReference type="NCBI Taxonomy" id="4533"/>
    <lineage>
        <taxon>Eukaryota</taxon>
        <taxon>Viridiplantae</taxon>
        <taxon>Streptophyta</taxon>
        <taxon>Embryophyta</taxon>
        <taxon>Tracheophyta</taxon>
        <taxon>Spermatophyta</taxon>
        <taxon>Magnoliopsida</taxon>
        <taxon>Liliopsida</taxon>
        <taxon>Poales</taxon>
        <taxon>Poaceae</taxon>
        <taxon>BOP clade</taxon>
        <taxon>Oryzoideae</taxon>
        <taxon>Oryzeae</taxon>
        <taxon>Oryzinae</taxon>
        <taxon>Oryza</taxon>
    </lineage>
</organism>
<dbReference type="eggNOG" id="ENOG502S5IW">
    <property type="taxonomic scope" value="Eukaryota"/>
</dbReference>
<dbReference type="HOGENOM" id="CLU_108224_0_0_1"/>
<name>J3NDJ2_ORYBR</name>
<dbReference type="GO" id="GO:0000492">
    <property type="term" value="P:box C/D snoRNP assembly"/>
    <property type="evidence" value="ECO:0007669"/>
    <property type="project" value="InterPro"/>
</dbReference>
<dbReference type="Proteomes" id="UP000006038">
    <property type="component" value="Chromosome 12"/>
</dbReference>
<feature type="region of interest" description="Disordered" evidence="1">
    <location>
        <begin position="128"/>
        <end position="188"/>
    </location>
</feature>
<dbReference type="GO" id="GO:0062064">
    <property type="term" value="F:box C/D methylation guide snoRNP complex binding"/>
    <property type="evidence" value="ECO:0007669"/>
    <property type="project" value="TreeGrafter"/>
</dbReference>
<reference evidence="2" key="2">
    <citation type="submission" date="2013-04" db="UniProtKB">
        <authorList>
            <consortium name="EnsemblPlants"/>
        </authorList>
    </citation>
    <scope>IDENTIFICATION</scope>
</reference>
<dbReference type="PANTHER" id="PTHR28674">
    <property type="entry name" value="SIMILAR TO DNA SEGMENT, CHR 10, WAYNE STATE UNIVERSITY 102,-EXPRESSED"/>
    <property type="match status" value="1"/>
</dbReference>